<proteinExistence type="predicted"/>
<reference evidence="3 4" key="1">
    <citation type="submission" date="2018-03" db="EMBL/GenBank/DDBJ databases">
        <title>Genomic Encyclopedia of Type Strains, Phase III (KMG-III): the genomes of soil and plant-associated and newly described type strains.</title>
        <authorList>
            <person name="Whitman W."/>
        </authorList>
    </citation>
    <scope>NUCLEOTIDE SEQUENCE [LARGE SCALE GENOMIC DNA]</scope>
    <source>
        <strain evidence="3 4">CGMCC 1.12700</strain>
    </source>
</reference>
<dbReference type="InterPro" id="IPR013783">
    <property type="entry name" value="Ig-like_fold"/>
</dbReference>
<evidence type="ECO:0000259" key="2">
    <source>
        <dbReference type="PROSITE" id="PS50093"/>
    </source>
</evidence>
<dbReference type="Gene3D" id="2.60.40.10">
    <property type="entry name" value="Immunoglobulins"/>
    <property type="match status" value="1"/>
</dbReference>
<dbReference type="AlphaFoldDB" id="A0A2P8DBB9"/>
<name>A0A2P8DBB9_9BACT</name>
<dbReference type="SUPFAM" id="SSF49299">
    <property type="entry name" value="PKD domain"/>
    <property type="match status" value="1"/>
</dbReference>
<dbReference type="EMBL" id="PYGD01000001">
    <property type="protein sequence ID" value="PSK94504.1"/>
    <property type="molecule type" value="Genomic_DNA"/>
</dbReference>
<dbReference type="RefSeq" id="WP_106521206.1">
    <property type="nucleotide sequence ID" value="NZ_PYGD01000001.1"/>
</dbReference>
<dbReference type="Pfam" id="PF18911">
    <property type="entry name" value="PKD_4"/>
    <property type="match status" value="1"/>
</dbReference>
<dbReference type="InterPro" id="IPR035986">
    <property type="entry name" value="PKD_dom_sf"/>
</dbReference>
<dbReference type="InterPro" id="IPR022409">
    <property type="entry name" value="PKD/Chitinase_dom"/>
</dbReference>
<keyword evidence="1" id="KW-0732">Signal</keyword>
<feature type="domain" description="PKD" evidence="2">
    <location>
        <begin position="473"/>
        <end position="519"/>
    </location>
</feature>
<dbReference type="InterPro" id="IPR000601">
    <property type="entry name" value="PKD_dom"/>
</dbReference>
<feature type="chain" id="PRO_5015148530" evidence="1">
    <location>
        <begin position="32"/>
        <end position="611"/>
    </location>
</feature>
<feature type="signal peptide" evidence="1">
    <location>
        <begin position="1"/>
        <end position="31"/>
    </location>
</feature>
<organism evidence="3 4">
    <name type="scientific">Taibaiella chishuiensis</name>
    <dbReference type="NCBI Taxonomy" id="1434707"/>
    <lineage>
        <taxon>Bacteria</taxon>
        <taxon>Pseudomonadati</taxon>
        <taxon>Bacteroidota</taxon>
        <taxon>Chitinophagia</taxon>
        <taxon>Chitinophagales</taxon>
        <taxon>Chitinophagaceae</taxon>
        <taxon>Taibaiella</taxon>
    </lineage>
</organism>
<gene>
    <name evidence="3" type="ORF">B0I18_101660</name>
</gene>
<dbReference type="NCBIfam" id="TIGR04183">
    <property type="entry name" value="Por_Secre_tail"/>
    <property type="match status" value="1"/>
</dbReference>
<sequence>MHFNSFTKNIKGILAVAFAAGMAMLPGRAAAQPVSSYLFSSTSGTYTAITGGTVVNAGIPDSWQSTAITLTPGFSFCGTLYTTAYMTSNGVMSLGGTAGPGTGQYNGIANNGSGSGINLCPFNADLVASSATGAAPEMRYQLVGDEHVFQWKDISRWATTSTERFSFQVRLNSVTGIIRFVYTVTSVGTSTDYQPVVGIRTAATAGDWQSRKVTTVESWATSLNAATSSDVMRFTSSTPNPKQPGNGLIYQYKPLPPNDMGVDSILFPAAFCSNSTQVITARVRNYGLNTVNPVAVHWSIDGVMQTPVSYNNIVLNAMSAPGNMALVPLGNVFFADNTGKTIKAWTYQPNNVPDEDNSNDTIKAVATPSLQGVDFAITPGDTIICSGQSVTYDAGIHPLNPFYVWSTGALSQTITVDQSGSYWVKVQNTLGCFDIDTVNVTFHPDPLVNSIAIIDNGANSFTFNLIGAQYANTYAWDFGDGTTTTGPGPKSHTYATAGEYTVTVTLTNDCGQVTTTRLVATGSTGVDDITALQKEMKVYPNPARGMVTVTNNSAIKMKAVTVFNIMGQKVFSTQPNAEKYMLDVSGFAAGIYNIVIDTDKGMVTKKLDVKQ</sequence>
<dbReference type="Proteomes" id="UP000240572">
    <property type="component" value="Unassembled WGS sequence"/>
</dbReference>
<evidence type="ECO:0000313" key="4">
    <source>
        <dbReference type="Proteomes" id="UP000240572"/>
    </source>
</evidence>
<dbReference type="InterPro" id="IPR026444">
    <property type="entry name" value="Secre_tail"/>
</dbReference>
<keyword evidence="4" id="KW-1185">Reference proteome</keyword>
<evidence type="ECO:0000256" key="1">
    <source>
        <dbReference type="SAM" id="SignalP"/>
    </source>
</evidence>
<dbReference type="Pfam" id="PF18962">
    <property type="entry name" value="Por_Secre_tail"/>
    <property type="match status" value="1"/>
</dbReference>
<comment type="caution">
    <text evidence="3">The sequence shown here is derived from an EMBL/GenBank/DDBJ whole genome shotgun (WGS) entry which is preliminary data.</text>
</comment>
<dbReference type="PROSITE" id="PS50093">
    <property type="entry name" value="PKD"/>
    <property type="match status" value="1"/>
</dbReference>
<dbReference type="OrthoDB" id="617614at2"/>
<protein>
    <submittedName>
        <fullName evidence="3">Putative secreted protein (Por secretion system target)</fullName>
    </submittedName>
</protein>
<dbReference type="SMART" id="SM00089">
    <property type="entry name" value="PKD"/>
    <property type="match status" value="1"/>
</dbReference>
<dbReference type="CDD" id="cd00146">
    <property type="entry name" value="PKD"/>
    <property type="match status" value="1"/>
</dbReference>
<evidence type="ECO:0000313" key="3">
    <source>
        <dbReference type="EMBL" id="PSK94504.1"/>
    </source>
</evidence>
<accession>A0A2P8DBB9</accession>